<evidence type="ECO:0000313" key="1">
    <source>
        <dbReference type="EMBL" id="MFC0518840.1"/>
    </source>
</evidence>
<dbReference type="Proteomes" id="UP001589828">
    <property type="component" value="Unassembled WGS sequence"/>
</dbReference>
<protein>
    <submittedName>
        <fullName evidence="1">Uncharacterized protein</fullName>
    </submittedName>
</protein>
<dbReference type="EMBL" id="JBHLTS010000080">
    <property type="protein sequence ID" value="MFC0518840.1"/>
    <property type="molecule type" value="Genomic_DNA"/>
</dbReference>
<evidence type="ECO:0000313" key="2">
    <source>
        <dbReference type="Proteomes" id="UP001589828"/>
    </source>
</evidence>
<reference evidence="1 2" key="1">
    <citation type="submission" date="2024-09" db="EMBL/GenBank/DDBJ databases">
        <authorList>
            <person name="Sun Q."/>
            <person name="Mori K."/>
        </authorList>
    </citation>
    <scope>NUCLEOTIDE SEQUENCE [LARGE SCALE GENOMIC DNA]</scope>
    <source>
        <strain evidence="1 2">NCAIM B.02415</strain>
    </source>
</reference>
<accession>A0ABV6LHC0</accession>
<comment type="caution">
    <text evidence="1">The sequence shown here is derived from an EMBL/GenBank/DDBJ whole genome shotgun (WGS) entry which is preliminary data.</text>
</comment>
<name>A0ABV6LHC0_9SPHI</name>
<dbReference type="RefSeq" id="WP_377026545.1">
    <property type="nucleotide sequence ID" value="NZ_JBHLTS010000080.1"/>
</dbReference>
<organism evidence="1 2">
    <name type="scientific">Mucilaginibacter angelicae</name>
    <dbReference type="NCBI Taxonomy" id="869718"/>
    <lineage>
        <taxon>Bacteria</taxon>
        <taxon>Pseudomonadati</taxon>
        <taxon>Bacteroidota</taxon>
        <taxon>Sphingobacteriia</taxon>
        <taxon>Sphingobacteriales</taxon>
        <taxon>Sphingobacteriaceae</taxon>
        <taxon>Mucilaginibacter</taxon>
    </lineage>
</organism>
<sequence length="75" mass="9017">MDDRLEDNRQIIALIAEYMEQHPTQRFGQVLFNLDINQFSDQSNPGNHDHRLRDIYNDYSEVILERIKDRLARSK</sequence>
<keyword evidence="2" id="KW-1185">Reference proteome</keyword>
<proteinExistence type="predicted"/>
<gene>
    <name evidence="1" type="ORF">ACFFGT_31795</name>
</gene>